<gene>
    <name evidence="14" type="primary">TIMM13</name>
    <name evidence="14" type="ORF">HK097_007324</name>
</gene>
<comment type="domain">
    <text evidence="12">The twin CX3C motif contains 4 conserved Cys residues that form 2 disulfide bonds in the mitochondrial intermembrane space.</text>
</comment>
<evidence type="ECO:0000256" key="10">
    <source>
        <dbReference type="ARBA" id="ARBA00023157"/>
    </source>
</evidence>
<accession>A0AAD5X4L8</accession>
<comment type="caution">
    <text evidence="14">The sequence shown here is derived from an EMBL/GenBank/DDBJ whole genome shotgun (WGS) entry which is preliminary data.</text>
</comment>
<comment type="function">
    <text evidence="12">Mitochondrial intermembrane chaperone that participates in the import and insertion of some multi-pass transmembrane proteins into the mitochondrial inner membrane. Also required for the transfer of beta-barrel precursors from the TOM complex to the sorting and assembly machinery (SAM complex) of the outer membrane. Acts as a chaperone-like protein that protects the hydrophobic precursors from aggregation and guide them through the mitochondrial intermembrane space.</text>
</comment>
<keyword evidence="10 12" id="KW-1015">Disulfide bond</keyword>
<dbReference type="InterPro" id="IPR035427">
    <property type="entry name" value="Tim10-like_dom_sf"/>
</dbReference>
<dbReference type="Proteomes" id="UP001212841">
    <property type="component" value="Unassembled WGS sequence"/>
</dbReference>
<protein>
    <recommendedName>
        <fullName evidence="12">Mitochondrial import inner membrane translocase subunit</fullName>
    </recommendedName>
</protein>
<name>A0AAD5X4L8_9FUNG</name>
<dbReference type="GO" id="GO:0005743">
    <property type="term" value="C:mitochondrial inner membrane"/>
    <property type="evidence" value="ECO:0007669"/>
    <property type="project" value="UniProtKB-SubCell"/>
</dbReference>
<evidence type="ECO:0000256" key="6">
    <source>
        <dbReference type="ARBA" id="ARBA00022833"/>
    </source>
</evidence>
<evidence type="ECO:0000256" key="2">
    <source>
        <dbReference type="ARBA" id="ARBA00006720"/>
    </source>
</evidence>
<evidence type="ECO:0000256" key="11">
    <source>
        <dbReference type="ARBA" id="ARBA00023186"/>
    </source>
</evidence>
<evidence type="ECO:0000256" key="5">
    <source>
        <dbReference type="ARBA" id="ARBA00022792"/>
    </source>
</evidence>
<reference evidence="14" key="1">
    <citation type="submission" date="2020-05" db="EMBL/GenBank/DDBJ databases">
        <title>Phylogenomic resolution of chytrid fungi.</title>
        <authorList>
            <person name="Stajich J.E."/>
            <person name="Amses K."/>
            <person name="Simmons R."/>
            <person name="Seto K."/>
            <person name="Myers J."/>
            <person name="Bonds A."/>
            <person name="Quandt C.A."/>
            <person name="Barry K."/>
            <person name="Liu P."/>
            <person name="Grigoriev I."/>
            <person name="Longcore J.E."/>
            <person name="James T.Y."/>
        </authorList>
    </citation>
    <scope>NUCLEOTIDE SEQUENCE</scope>
    <source>
        <strain evidence="14">JEL0318</strain>
    </source>
</reference>
<evidence type="ECO:0000256" key="8">
    <source>
        <dbReference type="ARBA" id="ARBA00023010"/>
    </source>
</evidence>
<dbReference type="AlphaFoldDB" id="A0AAD5X4L8"/>
<evidence type="ECO:0000256" key="3">
    <source>
        <dbReference type="ARBA" id="ARBA00022448"/>
    </source>
</evidence>
<dbReference type="Gene3D" id="1.10.287.810">
    <property type="entry name" value="Mitochondrial import inner membrane translocase subunit tim13 like domains"/>
    <property type="match status" value="1"/>
</dbReference>
<keyword evidence="3 12" id="KW-0813">Transport</keyword>
<dbReference type="GO" id="GO:0046872">
    <property type="term" value="F:metal ion binding"/>
    <property type="evidence" value="ECO:0007669"/>
    <property type="project" value="UniProtKB-KW"/>
</dbReference>
<keyword evidence="8 12" id="KW-0811">Translocation</keyword>
<keyword evidence="4" id="KW-0479">Metal-binding</keyword>
<keyword evidence="5 12" id="KW-0472">Membrane</keyword>
<dbReference type="SUPFAM" id="SSF144122">
    <property type="entry name" value="Tim10-like"/>
    <property type="match status" value="1"/>
</dbReference>
<proteinExistence type="inferred from homology"/>
<comment type="similarity">
    <text evidence="2 12">Belongs to the small Tim family.</text>
</comment>
<evidence type="ECO:0000256" key="4">
    <source>
        <dbReference type="ARBA" id="ARBA00022723"/>
    </source>
</evidence>
<sequence>MSSNEKVNQIMDQVRREIAMQNFRELIRQIEDKCFTKCITSPGTSLAEKEQGCLARCSDRYQDAWNVTSNVYMRRAQRQSGL</sequence>
<feature type="domain" description="Tim10-like" evidence="13">
    <location>
        <begin position="13"/>
        <end position="73"/>
    </location>
</feature>
<evidence type="ECO:0000256" key="12">
    <source>
        <dbReference type="RuleBase" id="RU367043"/>
    </source>
</evidence>
<keyword evidence="11 12" id="KW-0143">Chaperone</keyword>
<dbReference type="GO" id="GO:0045039">
    <property type="term" value="P:protein insertion into mitochondrial inner membrane"/>
    <property type="evidence" value="ECO:0007669"/>
    <property type="project" value="UniProtKB-ARBA"/>
</dbReference>
<evidence type="ECO:0000256" key="1">
    <source>
        <dbReference type="ARBA" id="ARBA00004137"/>
    </source>
</evidence>
<dbReference type="InterPro" id="IPR004217">
    <property type="entry name" value="Tim10-like"/>
</dbReference>
<keyword evidence="9 12" id="KW-0496">Mitochondrion</keyword>
<comment type="subcellular location">
    <subcellularLocation>
        <location evidence="1 12">Mitochondrion inner membrane</location>
        <topology evidence="1 12">Peripheral membrane protein</topology>
        <orientation evidence="1 12">Intermembrane side</orientation>
    </subcellularLocation>
</comment>
<keyword evidence="5 12" id="KW-0999">Mitochondrion inner membrane</keyword>
<keyword evidence="15" id="KW-1185">Reference proteome</keyword>
<evidence type="ECO:0000313" key="14">
    <source>
        <dbReference type="EMBL" id="KAJ3056346.1"/>
    </source>
</evidence>
<comment type="subunit">
    <text evidence="12">Heterohexamer.</text>
</comment>
<evidence type="ECO:0000256" key="9">
    <source>
        <dbReference type="ARBA" id="ARBA00023128"/>
    </source>
</evidence>
<evidence type="ECO:0000259" key="13">
    <source>
        <dbReference type="Pfam" id="PF02953"/>
    </source>
</evidence>
<organism evidence="14 15">
    <name type="scientific">Rhizophlyctis rosea</name>
    <dbReference type="NCBI Taxonomy" id="64517"/>
    <lineage>
        <taxon>Eukaryota</taxon>
        <taxon>Fungi</taxon>
        <taxon>Fungi incertae sedis</taxon>
        <taxon>Chytridiomycota</taxon>
        <taxon>Chytridiomycota incertae sedis</taxon>
        <taxon>Chytridiomycetes</taxon>
        <taxon>Rhizophlyctidales</taxon>
        <taxon>Rhizophlyctidaceae</taxon>
        <taxon>Rhizophlyctis</taxon>
    </lineage>
</organism>
<dbReference type="Pfam" id="PF02953">
    <property type="entry name" value="zf-Tim10_DDP"/>
    <property type="match status" value="1"/>
</dbReference>
<evidence type="ECO:0000313" key="15">
    <source>
        <dbReference type="Proteomes" id="UP001212841"/>
    </source>
</evidence>
<dbReference type="GO" id="GO:0042719">
    <property type="term" value="C:mitochondrial intermembrane space chaperone complex"/>
    <property type="evidence" value="ECO:0007669"/>
    <property type="project" value="UniProtKB-ARBA"/>
</dbReference>
<keyword evidence="7 12" id="KW-0653">Protein transport</keyword>
<dbReference type="FunFam" id="1.10.287.810:FF:000001">
    <property type="entry name" value="mitochondrial import inner membrane translocase subunit TIM13"/>
    <property type="match status" value="1"/>
</dbReference>
<evidence type="ECO:0000256" key="7">
    <source>
        <dbReference type="ARBA" id="ARBA00022927"/>
    </source>
</evidence>
<keyword evidence="6" id="KW-0862">Zinc</keyword>
<dbReference type="EMBL" id="JADGJD010000037">
    <property type="protein sequence ID" value="KAJ3056346.1"/>
    <property type="molecule type" value="Genomic_DNA"/>
</dbReference>
<dbReference type="GO" id="GO:0015031">
    <property type="term" value="P:protein transport"/>
    <property type="evidence" value="ECO:0007669"/>
    <property type="project" value="UniProtKB-KW"/>
</dbReference>